<evidence type="ECO:0000256" key="1">
    <source>
        <dbReference type="ARBA" id="ARBA00022801"/>
    </source>
</evidence>
<dbReference type="GO" id="GO:0004113">
    <property type="term" value="F:2',3'-cyclic-nucleotide 3'-phosphodiesterase activity"/>
    <property type="evidence" value="ECO:0007669"/>
    <property type="project" value="InterPro"/>
</dbReference>
<reference evidence="4 6" key="2">
    <citation type="submission" date="2018-06" db="EMBL/GenBank/DDBJ databases">
        <authorList>
            <consortium name="Pathogen Informatics"/>
            <person name="Doyle S."/>
        </authorList>
    </citation>
    <scope>NUCLEOTIDE SEQUENCE [LARGE SCALE GENOMIC DNA]</scope>
    <source>
        <strain evidence="4 6">NCTC12437</strain>
    </source>
</reference>
<dbReference type="SUPFAM" id="SSF55144">
    <property type="entry name" value="LigT-like"/>
    <property type="match status" value="1"/>
</dbReference>
<comment type="catalytic activity">
    <reaction evidence="2">
        <text>a 3'-end 2',3'-cyclophospho-ribonucleotide-RNA + H2O = a 3'-end 2'-phospho-ribonucleotide-RNA + H(+)</text>
        <dbReference type="Rhea" id="RHEA:11828"/>
        <dbReference type="Rhea" id="RHEA-COMP:10464"/>
        <dbReference type="Rhea" id="RHEA-COMP:17353"/>
        <dbReference type="ChEBI" id="CHEBI:15377"/>
        <dbReference type="ChEBI" id="CHEBI:15378"/>
        <dbReference type="ChEBI" id="CHEBI:83064"/>
        <dbReference type="ChEBI" id="CHEBI:173113"/>
        <dbReference type="EC" id="3.1.4.58"/>
    </reaction>
</comment>
<organism evidence="4 6">
    <name type="scientific">Legionella birminghamensis</name>
    <dbReference type="NCBI Taxonomy" id="28083"/>
    <lineage>
        <taxon>Bacteria</taxon>
        <taxon>Pseudomonadati</taxon>
        <taxon>Pseudomonadota</taxon>
        <taxon>Gammaproteobacteria</taxon>
        <taxon>Legionellales</taxon>
        <taxon>Legionellaceae</taxon>
        <taxon>Legionella</taxon>
    </lineage>
</organism>
<dbReference type="NCBIfam" id="TIGR02258">
    <property type="entry name" value="2_5_ligase"/>
    <property type="match status" value="1"/>
</dbReference>
<feature type="short sequence motif" description="HXTX 1" evidence="2">
    <location>
        <begin position="45"/>
        <end position="48"/>
    </location>
</feature>
<dbReference type="EMBL" id="UGNW01000001">
    <property type="protein sequence ID" value="STX32619.1"/>
    <property type="molecule type" value="Genomic_DNA"/>
</dbReference>
<protein>
    <recommendedName>
        <fullName evidence="2">RNA 2',3'-cyclic phosphodiesterase</fullName>
        <shortName evidence="2">RNA 2',3'-CPDase</shortName>
        <ecNumber evidence="2">3.1.4.58</ecNumber>
    </recommendedName>
</protein>
<feature type="active site" description="Proton donor" evidence="2">
    <location>
        <position position="45"/>
    </location>
</feature>
<dbReference type="Proteomes" id="UP000054735">
    <property type="component" value="Unassembled WGS sequence"/>
</dbReference>
<dbReference type="InterPro" id="IPR009097">
    <property type="entry name" value="Cyclic_Pdiesterase"/>
</dbReference>
<dbReference type="GO" id="GO:0016874">
    <property type="term" value="F:ligase activity"/>
    <property type="evidence" value="ECO:0007669"/>
    <property type="project" value="UniProtKB-KW"/>
</dbReference>
<dbReference type="HAMAP" id="MF_01940">
    <property type="entry name" value="RNA_CPDase"/>
    <property type="match status" value="1"/>
</dbReference>
<evidence type="ECO:0000313" key="3">
    <source>
        <dbReference type="EMBL" id="KTC74491.1"/>
    </source>
</evidence>
<dbReference type="OrthoDB" id="7061261at2"/>
<reference evidence="3 5" key="1">
    <citation type="submission" date="2015-11" db="EMBL/GenBank/DDBJ databases">
        <title>Genomic analysis of 38 Legionella species identifies large and diverse effector repertoires.</title>
        <authorList>
            <person name="Burstein D."/>
            <person name="Amaro F."/>
            <person name="Zusman T."/>
            <person name="Lifshitz Z."/>
            <person name="Cohen O."/>
            <person name="Gilbert J.A."/>
            <person name="Pupko T."/>
            <person name="Shuman H.A."/>
            <person name="Segal G."/>
        </authorList>
    </citation>
    <scope>NUCLEOTIDE SEQUENCE [LARGE SCALE GENOMIC DNA]</scope>
    <source>
        <strain evidence="3 5">CDC#1407-AL-14</strain>
    </source>
</reference>
<evidence type="ECO:0000256" key="2">
    <source>
        <dbReference type="HAMAP-Rule" id="MF_01940"/>
    </source>
</evidence>
<evidence type="ECO:0000313" key="4">
    <source>
        <dbReference type="EMBL" id="STX32619.1"/>
    </source>
</evidence>
<dbReference type="Gene3D" id="3.90.1140.10">
    <property type="entry name" value="Cyclic phosphodiesterase"/>
    <property type="match status" value="1"/>
</dbReference>
<dbReference type="AlphaFoldDB" id="A0A378IBS0"/>
<name>A0A378IBS0_9GAMM</name>
<sequence length="189" mass="21825">MDSFRAFFGIKIEHQAQEKLAQLIEELKHCSPHSSIRWTAKENLHITLQFVQQMQIRDTFALAQTLALELHSEPFPVEFGDFIYFPKRSQPRVISLKVEPNDKLAALAEIIGKVLAQFGYPVETRSYNAHATLGRVRNSGWNIEFFEQFNLQPMAAMEVKEIILFESVSGKEGLRYVPLMKWPIEGQQF</sequence>
<gene>
    <name evidence="3" type="ORF">Lbir_0771</name>
    <name evidence="4" type="ORF">NCTC12437_02413</name>
</gene>
<dbReference type="InterPro" id="IPR004175">
    <property type="entry name" value="RNA_CPDase"/>
</dbReference>
<comment type="function">
    <text evidence="2">Hydrolyzes RNA 2',3'-cyclic phosphodiester to an RNA 2'-phosphomonoester.</text>
</comment>
<keyword evidence="1 2" id="KW-0378">Hydrolase</keyword>
<dbReference type="STRING" id="28083.Lbir_0771"/>
<dbReference type="EC" id="3.1.4.58" evidence="2"/>
<comment type="similarity">
    <text evidence="2">Belongs to the 2H phosphoesterase superfamily. ThpR family.</text>
</comment>
<dbReference type="PANTHER" id="PTHR35561:SF1">
    <property type="entry name" value="RNA 2',3'-CYCLIC PHOSPHODIESTERASE"/>
    <property type="match status" value="1"/>
</dbReference>
<dbReference type="GO" id="GO:0008664">
    <property type="term" value="F:RNA 2',3'-cyclic 3'-phosphodiesterase activity"/>
    <property type="evidence" value="ECO:0007669"/>
    <property type="project" value="UniProtKB-EC"/>
</dbReference>
<dbReference type="PANTHER" id="PTHR35561">
    <property type="entry name" value="RNA 2',3'-CYCLIC PHOSPHODIESTERASE"/>
    <property type="match status" value="1"/>
</dbReference>
<keyword evidence="4" id="KW-0436">Ligase</keyword>
<evidence type="ECO:0000313" key="5">
    <source>
        <dbReference type="Proteomes" id="UP000054735"/>
    </source>
</evidence>
<dbReference type="Pfam" id="PF13563">
    <property type="entry name" value="2_5_RNA_ligase2"/>
    <property type="match status" value="1"/>
</dbReference>
<evidence type="ECO:0000313" key="6">
    <source>
        <dbReference type="Proteomes" id="UP000255066"/>
    </source>
</evidence>
<dbReference type="RefSeq" id="WP_058522878.1">
    <property type="nucleotide sequence ID" value="NZ_CAAAHV010000036.1"/>
</dbReference>
<dbReference type="EMBL" id="LNXT01000009">
    <property type="protein sequence ID" value="KTC74491.1"/>
    <property type="molecule type" value="Genomic_DNA"/>
</dbReference>
<proteinExistence type="inferred from homology"/>
<dbReference type="Proteomes" id="UP000255066">
    <property type="component" value="Unassembled WGS sequence"/>
</dbReference>
<feature type="active site" description="Proton acceptor" evidence="2">
    <location>
        <position position="130"/>
    </location>
</feature>
<keyword evidence="5" id="KW-1185">Reference proteome</keyword>
<feature type="short sequence motif" description="HXTX 2" evidence="2">
    <location>
        <begin position="130"/>
        <end position="133"/>
    </location>
</feature>
<accession>A0A378IBS0</accession>